<reference evidence="4" key="1">
    <citation type="submission" date="2022-03" db="EMBL/GenBank/DDBJ databases">
        <title>Complete genome sequence of Caldinitratiruptor microaerophilus.</title>
        <authorList>
            <person name="Mukaiyama R."/>
            <person name="Nishiyama T."/>
            <person name="Ueda K."/>
        </authorList>
    </citation>
    <scope>NUCLEOTIDE SEQUENCE</scope>
    <source>
        <strain evidence="4">JCM 16183</strain>
    </source>
</reference>
<accession>A0AA35CKE6</accession>
<dbReference type="Gene3D" id="6.10.10.80">
    <property type="entry name" value="Small, acid-soluble spore protein, alpha/beta type-like"/>
    <property type="match status" value="1"/>
</dbReference>
<dbReference type="PROSITE" id="PS00304">
    <property type="entry name" value="SASP_1"/>
    <property type="match status" value="1"/>
</dbReference>
<organism evidence="4 5">
    <name type="scientific">Caldinitratiruptor microaerophilus</name>
    <dbReference type="NCBI Taxonomy" id="671077"/>
    <lineage>
        <taxon>Bacteria</taxon>
        <taxon>Bacillati</taxon>
        <taxon>Bacillota</taxon>
        <taxon>Clostridia</taxon>
        <taxon>Eubacteriales</taxon>
        <taxon>Symbiobacteriaceae</taxon>
        <taxon>Caldinitratiruptor</taxon>
    </lineage>
</organism>
<comment type="similarity">
    <text evidence="2">Belongs to the alpha/beta-type SASP family.</text>
</comment>
<evidence type="ECO:0000256" key="1">
    <source>
        <dbReference type="ARBA" id="ARBA00003863"/>
    </source>
</evidence>
<dbReference type="KEGG" id="cmic:caldi_11330"/>
<keyword evidence="5" id="KW-1185">Reference proteome</keyword>
<dbReference type="Proteomes" id="UP001163687">
    <property type="component" value="Chromosome"/>
</dbReference>
<dbReference type="InterPro" id="IPR018126">
    <property type="entry name" value="SASP_alpha/beta-type_CS"/>
</dbReference>
<dbReference type="InterPro" id="IPR001448">
    <property type="entry name" value="SASP_alpha/beta-type"/>
</dbReference>
<dbReference type="AlphaFoldDB" id="A0AA35CKE6"/>
<evidence type="ECO:0000313" key="5">
    <source>
        <dbReference type="Proteomes" id="UP001163687"/>
    </source>
</evidence>
<gene>
    <name evidence="4" type="ORF">caldi_11330</name>
</gene>
<dbReference type="EMBL" id="AP025628">
    <property type="protein sequence ID" value="BDG60043.1"/>
    <property type="molecule type" value="Genomic_DNA"/>
</dbReference>
<comment type="function">
    <text evidence="1">SASP are bound to spore DNA. They are double-stranded DNA-binding proteins that cause DNA to change to an a-like conformation. They protect the DNA backbone from chemical and enzymatic cleavage and are thus involved in dormant spore's high resistance to UV light.</text>
</comment>
<evidence type="ECO:0000256" key="2">
    <source>
        <dbReference type="ARBA" id="ARBA00005442"/>
    </source>
</evidence>
<dbReference type="RefSeq" id="WP_264844112.1">
    <property type="nucleotide sequence ID" value="NZ_AP025628.1"/>
</dbReference>
<dbReference type="GO" id="GO:0003690">
    <property type="term" value="F:double-stranded DNA binding"/>
    <property type="evidence" value="ECO:0007669"/>
    <property type="project" value="InterPro"/>
</dbReference>
<keyword evidence="3" id="KW-0238">DNA-binding</keyword>
<dbReference type="GO" id="GO:0006265">
    <property type="term" value="P:DNA topological change"/>
    <property type="evidence" value="ECO:0007669"/>
    <property type="project" value="InterPro"/>
</dbReference>
<name>A0AA35CKE6_9FIRM</name>
<dbReference type="InterPro" id="IPR038300">
    <property type="entry name" value="SASP_sf_alpha/beta"/>
</dbReference>
<evidence type="ECO:0000313" key="4">
    <source>
        <dbReference type="EMBL" id="BDG60043.1"/>
    </source>
</evidence>
<sequence length="76" mass="8312">MPKFAPELLPHEVRDLFKYEIATELGLTGQILEQGWPEATSRDCGRIGGRIGGPMVRVLVRRAEEALAGRGPSPGR</sequence>
<evidence type="ECO:0000256" key="3">
    <source>
        <dbReference type="ARBA" id="ARBA00023125"/>
    </source>
</evidence>
<dbReference type="Pfam" id="PF00269">
    <property type="entry name" value="SASP"/>
    <property type="match status" value="1"/>
</dbReference>
<proteinExistence type="inferred from homology"/>
<protein>
    <submittedName>
        <fullName evidence="4">Small, acid-soluble spore protein, alpha/beta type</fullName>
    </submittedName>
</protein>